<sequence>MNNLVMGRPAESVQLCEANYRLHNNNNAPRCLVASPEERSNVDSIPSSSANIIYSSTTMRKNSRSACTTSSTVLTCTSSPSSYDSLQSTSSSSILDYSSTQYEDEDEPYVCWSVFFLLDLLTRLGKKNATHNAFSDLLNQDHASKSQNTSEDDSSVTPMNLNRRLDNCCDEDDQQTPLLPNHRPHNSELLSNLQQLLQRSSQYESECNLNASITNLEQFIHQSQYLSNISDPFMCTRSSVLHKLGSLQWKCGRYELSLYALIESMHLYERILYDNNDYDSTKFQMVLESAHVLISTGRVYLSMGRGTSAMHCYHECVHRLSSIPSSFSVNSEESVLSSTRIFAQACVGAGRVLSSQGKLRGSLKRFKRALKVQLGYQGRDTPVSRDEISELEYSRVKVPLSDVAETLLHLGRLYEQRNNALDRALVCHTQSFRIYSRVLGINHVDAGHASNNLGRVLQCLGRIAEAELALQRGYQILSNSLGQAHRSSCTALLSIGQLYASQGRHKKALEAFQRVLSAQRNVFGGDSHVDTASTLHCIASSYQSTFKLEKAMTYYRKEVNVLKTTLHPYHLDVAKTLYHMATVAMGATSRSSVGS</sequence>
<dbReference type="PROSITE" id="PS50005">
    <property type="entry name" value="TPR"/>
    <property type="match status" value="1"/>
</dbReference>
<dbReference type="KEGG" id="tps:THAPS_6886"/>
<reference evidence="5 6" key="2">
    <citation type="journal article" date="2008" name="Nature">
        <title>The Phaeodactylum genome reveals the evolutionary history of diatom genomes.</title>
        <authorList>
            <person name="Bowler C."/>
            <person name="Allen A.E."/>
            <person name="Badger J.H."/>
            <person name="Grimwood J."/>
            <person name="Jabbari K."/>
            <person name="Kuo A."/>
            <person name="Maheswari U."/>
            <person name="Martens C."/>
            <person name="Maumus F."/>
            <person name="Otillar R.P."/>
            <person name="Rayko E."/>
            <person name="Salamov A."/>
            <person name="Vandepoele K."/>
            <person name="Beszteri B."/>
            <person name="Gruber A."/>
            <person name="Heijde M."/>
            <person name="Katinka M."/>
            <person name="Mock T."/>
            <person name="Valentin K."/>
            <person name="Verret F."/>
            <person name="Berges J.A."/>
            <person name="Brownlee C."/>
            <person name="Cadoret J.P."/>
            <person name="Chiovitti A."/>
            <person name="Choi C.J."/>
            <person name="Coesel S."/>
            <person name="De Martino A."/>
            <person name="Detter J.C."/>
            <person name="Durkin C."/>
            <person name="Falciatore A."/>
            <person name="Fournet J."/>
            <person name="Haruta M."/>
            <person name="Huysman M.J."/>
            <person name="Jenkins B.D."/>
            <person name="Jiroutova K."/>
            <person name="Jorgensen R.E."/>
            <person name="Joubert Y."/>
            <person name="Kaplan A."/>
            <person name="Kroger N."/>
            <person name="Kroth P.G."/>
            <person name="La Roche J."/>
            <person name="Lindquist E."/>
            <person name="Lommer M."/>
            <person name="Martin-Jezequel V."/>
            <person name="Lopez P.J."/>
            <person name="Lucas S."/>
            <person name="Mangogna M."/>
            <person name="McGinnis K."/>
            <person name="Medlin L.K."/>
            <person name="Montsant A."/>
            <person name="Oudot-Le Secq M.P."/>
            <person name="Napoli C."/>
            <person name="Obornik M."/>
            <person name="Parker M.S."/>
            <person name="Petit J.L."/>
            <person name="Porcel B.M."/>
            <person name="Poulsen N."/>
            <person name="Robison M."/>
            <person name="Rychlewski L."/>
            <person name="Rynearson T.A."/>
            <person name="Schmutz J."/>
            <person name="Shapiro H."/>
            <person name="Siaut M."/>
            <person name="Stanley M."/>
            <person name="Sussman M.R."/>
            <person name="Taylor A.R."/>
            <person name="Vardi A."/>
            <person name="von Dassow P."/>
            <person name="Vyverman W."/>
            <person name="Willis A."/>
            <person name="Wyrwicz L.S."/>
            <person name="Rokhsar D.S."/>
            <person name="Weissenbach J."/>
            <person name="Armbrust E.V."/>
            <person name="Green B.R."/>
            <person name="Van de Peer Y."/>
            <person name="Grigoriev I.V."/>
        </authorList>
    </citation>
    <scope>NUCLEOTIDE SEQUENCE [LARGE SCALE GENOMIC DNA]</scope>
    <source>
        <strain evidence="5 6">CCMP1335</strain>
    </source>
</reference>
<dbReference type="HOGENOM" id="CLU_458962_0_0_1"/>
<dbReference type="PaxDb" id="35128-Thaps6886"/>
<dbReference type="PANTHER" id="PTHR45641">
    <property type="entry name" value="TETRATRICOPEPTIDE REPEAT PROTEIN (AFU_ORTHOLOGUE AFUA_6G03870)"/>
    <property type="match status" value="1"/>
</dbReference>
<evidence type="ECO:0000256" key="1">
    <source>
        <dbReference type="ARBA" id="ARBA00022737"/>
    </source>
</evidence>
<accession>B5YMR9</accession>
<dbReference type="EMBL" id="CP001160">
    <property type="protein sequence ID" value="ACI64856.1"/>
    <property type="molecule type" value="Genomic_DNA"/>
</dbReference>
<feature type="repeat" description="TPR" evidence="3">
    <location>
        <begin position="489"/>
        <end position="522"/>
    </location>
</feature>
<dbReference type="SUPFAM" id="SSF48452">
    <property type="entry name" value="TPR-like"/>
    <property type="match status" value="1"/>
</dbReference>
<dbReference type="SMART" id="SM00028">
    <property type="entry name" value="TPR"/>
    <property type="match status" value="7"/>
</dbReference>
<dbReference type="STRING" id="35128.B5YMR9"/>
<keyword evidence="2 3" id="KW-0802">TPR repeat</keyword>
<dbReference type="AlphaFoldDB" id="B5YMR9"/>
<name>B5YMR9_THAPS</name>
<evidence type="ECO:0000313" key="6">
    <source>
        <dbReference type="Proteomes" id="UP000001449"/>
    </source>
</evidence>
<evidence type="ECO:0008006" key="7">
    <source>
        <dbReference type="Google" id="ProtNLM"/>
    </source>
</evidence>
<dbReference type="Gene3D" id="1.25.40.10">
    <property type="entry name" value="Tetratricopeptide repeat domain"/>
    <property type="match status" value="2"/>
</dbReference>
<organism evidence="5 6">
    <name type="scientific">Thalassiosira pseudonana</name>
    <name type="common">Marine diatom</name>
    <name type="synonym">Cyclotella nana</name>
    <dbReference type="NCBI Taxonomy" id="35128"/>
    <lineage>
        <taxon>Eukaryota</taxon>
        <taxon>Sar</taxon>
        <taxon>Stramenopiles</taxon>
        <taxon>Ochrophyta</taxon>
        <taxon>Bacillariophyta</taxon>
        <taxon>Coscinodiscophyceae</taxon>
        <taxon>Thalassiosirophycidae</taxon>
        <taxon>Thalassiosirales</taxon>
        <taxon>Thalassiosiraceae</taxon>
        <taxon>Thalassiosira</taxon>
    </lineage>
</organism>
<protein>
    <recommendedName>
        <fullName evidence="7">Kinesin light chain</fullName>
    </recommendedName>
</protein>
<dbReference type="PANTHER" id="PTHR45641:SF19">
    <property type="entry name" value="NEPHROCYSTIN-3"/>
    <property type="match status" value="1"/>
</dbReference>
<evidence type="ECO:0000256" key="2">
    <source>
        <dbReference type="ARBA" id="ARBA00022803"/>
    </source>
</evidence>
<proteinExistence type="predicted"/>
<evidence type="ECO:0000256" key="3">
    <source>
        <dbReference type="PROSITE-ProRule" id="PRU00339"/>
    </source>
</evidence>
<keyword evidence="1" id="KW-0677">Repeat</keyword>
<evidence type="ECO:0000256" key="4">
    <source>
        <dbReference type="SAM" id="MobiDB-lite"/>
    </source>
</evidence>
<dbReference type="RefSeq" id="XP_002296139.1">
    <property type="nucleotide sequence ID" value="XM_002296103.1"/>
</dbReference>
<dbReference type="InterPro" id="IPR011990">
    <property type="entry name" value="TPR-like_helical_dom_sf"/>
</dbReference>
<gene>
    <name evidence="5" type="ORF">THAPS_6886</name>
</gene>
<evidence type="ECO:0000313" key="5">
    <source>
        <dbReference type="EMBL" id="ACI64856.1"/>
    </source>
</evidence>
<feature type="compositionally biased region" description="Polar residues" evidence="4">
    <location>
        <begin position="145"/>
        <end position="160"/>
    </location>
</feature>
<feature type="region of interest" description="Disordered" evidence="4">
    <location>
        <begin position="144"/>
        <end position="167"/>
    </location>
</feature>
<dbReference type="Pfam" id="PF13424">
    <property type="entry name" value="TPR_12"/>
    <property type="match status" value="2"/>
</dbReference>
<dbReference type="GeneID" id="7452281"/>
<reference evidence="5 6" key="1">
    <citation type="journal article" date="2004" name="Science">
        <title>The genome of the diatom Thalassiosira pseudonana: ecology, evolution, and metabolism.</title>
        <authorList>
            <person name="Armbrust E.V."/>
            <person name="Berges J.A."/>
            <person name="Bowler C."/>
            <person name="Green B.R."/>
            <person name="Martinez D."/>
            <person name="Putnam N.H."/>
            <person name="Zhou S."/>
            <person name="Allen A.E."/>
            <person name="Apt K.E."/>
            <person name="Bechner M."/>
            <person name="Brzezinski M.A."/>
            <person name="Chaal B.K."/>
            <person name="Chiovitti A."/>
            <person name="Davis A.K."/>
            <person name="Demarest M.S."/>
            <person name="Detter J.C."/>
            <person name="Glavina T."/>
            <person name="Goodstein D."/>
            <person name="Hadi M.Z."/>
            <person name="Hellsten U."/>
            <person name="Hildebrand M."/>
            <person name="Jenkins B.D."/>
            <person name="Jurka J."/>
            <person name="Kapitonov V.V."/>
            <person name="Kroger N."/>
            <person name="Lau W.W."/>
            <person name="Lane T.W."/>
            <person name="Larimer F.W."/>
            <person name="Lippmeier J.C."/>
            <person name="Lucas S."/>
            <person name="Medina M."/>
            <person name="Montsant A."/>
            <person name="Obornik M."/>
            <person name="Parker M.S."/>
            <person name="Palenik B."/>
            <person name="Pazour G.J."/>
            <person name="Richardson P.M."/>
            <person name="Rynearson T.A."/>
            <person name="Saito M.A."/>
            <person name="Schwartz D.C."/>
            <person name="Thamatrakoln K."/>
            <person name="Valentin K."/>
            <person name="Vardi A."/>
            <person name="Wilkerson F.P."/>
            <person name="Rokhsar D.S."/>
        </authorList>
    </citation>
    <scope>NUCLEOTIDE SEQUENCE [LARGE SCALE GENOMIC DNA]</scope>
    <source>
        <strain evidence="5 6">CCMP1335</strain>
    </source>
</reference>
<dbReference type="InParanoid" id="B5YMR9"/>
<dbReference type="InterPro" id="IPR019734">
    <property type="entry name" value="TPR_rpt"/>
</dbReference>
<keyword evidence="6" id="KW-1185">Reference proteome</keyword>
<dbReference type="Proteomes" id="UP000001449">
    <property type="component" value="Chromosome 7"/>
</dbReference>